<dbReference type="InterPro" id="IPR025110">
    <property type="entry name" value="AMP-bd_C"/>
</dbReference>
<dbReference type="SUPFAM" id="SSF56801">
    <property type="entry name" value="Acetyl-CoA synthetase-like"/>
    <property type="match status" value="1"/>
</dbReference>
<dbReference type="Gene3D" id="2.30.38.10">
    <property type="entry name" value="Luciferase, Domain 3"/>
    <property type="match status" value="1"/>
</dbReference>
<dbReference type="PANTHER" id="PTHR45527">
    <property type="entry name" value="NONRIBOSOMAL PEPTIDE SYNTHETASE"/>
    <property type="match status" value="1"/>
</dbReference>
<organism evidence="3 4">
    <name type="scientific">Sphaerisporangium aureirubrum</name>
    <dbReference type="NCBI Taxonomy" id="1544736"/>
    <lineage>
        <taxon>Bacteria</taxon>
        <taxon>Bacillati</taxon>
        <taxon>Actinomycetota</taxon>
        <taxon>Actinomycetes</taxon>
        <taxon>Streptosporangiales</taxon>
        <taxon>Streptosporangiaceae</taxon>
        <taxon>Sphaerisporangium</taxon>
    </lineage>
</organism>
<evidence type="ECO:0000313" key="4">
    <source>
        <dbReference type="Proteomes" id="UP001596137"/>
    </source>
</evidence>
<dbReference type="Gene3D" id="3.30.559.30">
    <property type="entry name" value="Nonribosomal peptide synthetase, condensation domain"/>
    <property type="match status" value="1"/>
</dbReference>
<keyword evidence="4" id="KW-1185">Reference proteome</keyword>
<dbReference type="EMBL" id="JBHSRF010000059">
    <property type="protein sequence ID" value="MFC6085298.1"/>
    <property type="molecule type" value="Genomic_DNA"/>
</dbReference>
<comment type="caution">
    <text evidence="3">The sequence shown here is derived from an EMBL/GenBank/DDBJ whole genome shotgun (WGS) entry which is preliminary data.</text>
</comment>
<dbReference type="PROSITE" id="PS00455">
    <property type="entry name" value="AMP_BINDING"/>
    <property type="match status" value="1"/>
</dbReference>
<dbReference type="Gene3D" id="3.40.50.980">
    <property type="match status" value="2"/>
</dbReference>
<gene>
    <name evidence="3" type="ORF">ACFP1K_29320</name>
</gene>
<dbReference type="InterPro" id="IPR000873">
    <property type="entry name" value="AMP-dep_synth/lig_dom"/>
</dbReference>
<dbReference type="RefSeq" id="WP_380759287.1">
    <property type="nucleotide sequence ID" value="NZ_JBHSRF010000059.1"/>
</dbReference>
<dbReference type="PANTHER" id="PTHR45527:SF1">
    <property type="entry name" value="FATTY ACID SYNTHASE"/>
    <property type="match status" value="1"/>
</dbReference>
<protein>
    <submittedName>
        <fullName evidence="3">Amino acid adenylation domain-containing protein</fullName>
    </submittedName>
</protein>
<dbReference type="InterPro" id="IPR045851">
    <property type="entry name" value="AMP-bd_C_sf"/>
</dbReference>
<feature type="domain" description="AMP-dependent synthetase/ligase" evidence="1">
    <location>
        <begin position="152"/>
        <end position="493"/>
    </location>
</feature>
<feature type="domain" description="AMP-binding enzyme C-terminal" evidence="2">
    <location>
        <begin position="551"/>
        <end position="628"/>
    </location>
</feature>
<dbReference type="Pfam" id="PF00501">
    <property type="entry name" value="AMP-binding"/>
    <property type="match status" value="1"/>
</dbReference>
<name>A0ABW1NQN0_9ACTN</name>
<proteinExistence type="predicted"/>
<sequence length="644" mass="66656">MTPAAAGFSLGPDMTRAVARLAREHDTTPRTVLRAALVVLAHQLGGAADAGAILSGDPPFAVLVDRVRASAAAPGFTLAEAPGGLRIEDGSGRVREDLAVRLVRVVEQVTRDPGTRVRRVDVLTAPERHRLLTELAGADAPPPRLTIPQLVARQAAATPDAPAVVHEGRSLTYRELREHAERVARALARAGAGRESVVALALPRTADLVVGLLGVLASGAAFLPLDPGYPAPRLRHLLADAAPALVLTDAATLPDLPVEGTRCLLLDDLGGPGGPGAGDGEPPGTGLRPGNLAYVMYTSGSTGTPKGAAITHATVVNGVAELARVAGLRPGSRMLASSSINFDVSVFEIVAALSTGATVEVVRDVLALAGPRGWTGDVLHTVPSVFAEVLGQSRGKVGVGTAFFAGEGLTATLVARVRDAVPGVRVVNAYGQTESFYATTYTVPERFGGTGGVPIGAPLPGMRTYVLGPGLVPVPPGVPGELYVGGAVARGYHARPGLTAERFVADPFGPPGQRMYRTGDLARWNGDGVLEVLGRTDHQVKIRGIRVEPAEVDAVLGTHPGVARVVTTLRPVREGRQAELVAVVVPADPDAGLSPRALRRFLADRLPVHLIPAAFVLLDRLPLTPNGKLDLAELSALVSASGHR</sequence>
<dbReference type="Gene3D" id="3.30.300.30">
    <property type="match status" value="1"/>
</dbReference>
<reference evidence="4" key="1">
    <citation type="journal article" date="2019" name="Int. J. Syst. Evol. Microbiol.">
        <title>The Global Catalogue of Microorganisms (GCM) 10K type strain sequencing project: providing services to taxonomists for standard genome sequencing and annotation.</title>
        <authorList>
            <consortium name="The Broad Institute Genomics Platform"/>
            <consortium name="The Broad Institute Genome Sequencing Center for Infectious Disease"/>
            <person name="Wu L."/>
            <person name="Ma J."/>
        </authorList>
    </citation>
    <scope>NUCLEOTIDE SEQUENCE [LARGE SCALE GENOMIC DNA]</scope>
    <source>
        <strain evidence="4">JCM 30346</strain>
    </source>
</reference>
<dbReference type="InterPro" id="IPR020845">
    <property type="entry name" value="AMP-binding_CS"/>
</dbReference>
<dbReference type="InterPro" id="IPR010071">
    <property type="entry name" value="AA_adenyl_dom"/>
</dbReference>
<dbReference type="CDD" id="cd05930">
    <property type="entry name" value="A_NRPS"/>
    <property type="match status" value="1"/>
</dbReference>
<evidence type="ECO:0000259" key="2">
    <source>
        <dbReference type="Pfam" id="PF13193"/>
    </source>
</evidence>
<dbReference type="Proteomes" id="UP001596137">
    <property type="component" value="Unassembled WGS sequence"/>
</dbReference>
<dbReference type="Pfam" id="PF13193">
    <property type="entry name" value="AMP-binding_C"/>
    <property type="match status" value="1"/>
</dbReference>
<evidence type="ECO:0000313" key="3">
    <source>
        <dbReference type="EMBL" id="MFC6085298.1"/>
    </source>
</evidence>
<dbReference type="NCBIfam" id="TIGR01733">
    <property type="entry name" value="AA-adenyl-dom"/>
    <property type="match status" value="1"/>
</dbReference>
<evidence type="ECO:0000259" key="1">
    <source>
        <dbReference type="Pfam" id="PF00501"/>
    </source>
</evidence>
<accession>A0ABW1NQN0</accession>